<gene>
    <name evidence="2" type="ORF">VCR31J2_1370065</name>
</gene>
<organism evidence="2 3">
    <name type="scientific">Vibrio coralliirubri</name>
    <dbReference type="NCBI Taxonomy" id="1516159"/>
    <lineage>
        <taxon>Bacteria</taxon>
        <taxon>Pseudomonadati</taxon>
        <taxon>Pseudomonadota</taxon>
        <taxon>Gammaproteobacteria</taxon>
        <taxon>Vibrionales</taxon>
        <taxon>Vibrionaceae</taxon>
        <taxon>Vibrio</taxon>
    </lineage>
</organism>
<comment type="caution">
    <text evidence="2">The sequence shown here is derived from an EMBL/GenBank/DDBJ whole genome shotgun (WGS) entry which is preliminary data.</text>
</comment>
<dbReference type="Proteomes" id="UP000041625">
    <property type="component" value="Unassembled WGS sequence"/>
</dbReference>
<accession>A0AA86X134</accession>
<keyword evidence="3" id="KW-1185">Reference proteome</keyword>
<feature type="region of interest" description="Disordered" evidence="1">
    <location>
        <begin position="1"/>
        <end position="24"/>
    </location>
</feature>
<dbReference type="EMBL" id="CCKJ01000043">
    <property type="protein sequence ID" value="CDT86918.1"/>
    <property type="molecule type" value="Genomic_DNA"/>
</dbReference>
<protein>
    <submittedName>
        <fullName evidence="2">Uncharacterized protein</fullName>
    </submittedName>
</protein>
<proteinExistence type="predicted"/>
<name>A0AA86X134_9VIBR</name>
<evidence type="ECO:0000313" key="3">
    <source>
        <dbReference type="Proteomes" id="UP000041625"/>
    </source>
</evidence>
<evidence type="ECO:0000313" key="2">
    <source>
        <dbReference type="EMBL" id="CDT86918.1"/>
    </source>
</evidence>
<dbReference type="AlphaFoldDB" id="A0AA86X134"/>
<reference evidence="2 3" key="1">
    <citation type="submission" date="2014-06" db="EMBL/GenBank/DDBJ databases">
        <authorList>
            <person name="Le Roux F."/>
        </authorList>
    </citation>
    <scope>NUCLEOTIDE SEQUENCE [LARGE SCALE GENOMIC DNA]</scope>
    <source>
        <strain evidence="2 3">J2-31</strain>
    </source>
</reference>
<sequence>MGNKRSEINGPTGPNLEFCFSEQSTKKNSRERDFLAFLA</sequence>
<evidence type="ECO:0000256" key="1">
    <source>
        <dbReference type="SAM" id="MobiDB-lite"/>
    </source>
</evidence>